<evidence type="ECO:0000256" key="4">
    <source>
        <dbReference type="ARBA" id="ARBA00022443"/>
    </source>
</evidence>
<dbReference type="PANTHER" id="PTHR22834:SF20">
    <property type="entry name" value="SH3 DOMAIN-CONTAINING PROTEIN"/>
    <property type="match status" value="1"/>
</dbReference>
<dbReference type="Pfam" id="PF07653">
    <property type="entry name" value="SH3_2"/>
    <property type="match status" value="1"/>
</dbReference>
<sequence length="1417" mass="160990">MSHLHNMETGSVGRAVYEFKTDIEGELPLEVGDVVQVLQVVDKYWLYGVSNKGTGNFPSGFVLKLEVPPVAEDQQLFAAMESFAAQLEDDLEFRKGDLIIGEYPLDSNWWHGQCNGRSGIFPLTHVWKLDMSSLKPTAKQKNVCFKVRIKMDMKAQLPEEMDLKKGEIITVTEVVDKWYRGEGHGKSGMFPASFAIKLEETDSEEKISPIEKYARNDGKPLEILEPEINDTKSFSAWFTKSLNENIYYDLDSSSESKHVGYHNKNSGITPYGKTQFPFTAQYPNELSFDCGVLLKLIRHVDDEWMEGEIDGKIGLFPTKYVDIVVDCNDSENVCFDNSDLENQLYKRGKVLYDFMAQVEGDLNLKEGEMITILKQLNPHWYQAKKDDGNVGICPSNFVRITANDGFPCESKSDDVFPQESLLTSLNEEKYAKEDWNQFLNPSDYSETKEPFKVSSHGTSLEAPEVFQPLSSCSNTISSERQSKDSQYERSCLNQTTGIKSPQISEDENPVILRNTHGFSSVQNSAPVQPSSKKEVVDAEPNQMHALRVPHRPAPPVPTFSSQSSQIKHGVSSASWNQATSMEDNNKNIKDETDGLKDSIEYLSYDVQRLVFKEPKEIDDTMQHTEALKEEEDNKNKETEDHRQKMEALRKNVIRELLQTEQDYVRDLEICRDVFLRDPSVGKRKGIDMETLFGNLDEVIEVASKLLENFEKEVTEKSPEEQNIGKCFLEFAEDLKQTYGQYCRNHDDVLVLIEKYEDNQMIKIYINQGVMQMRAKTNCFDLSSVLIKPVQRILKYPLLLDELIKCTENSHPSKADLEKADLTMYTAAKEINEFKRRKDLVFKYRKDTDTSLSTRISKLNLHSVKKKSSRFSAKLSTTLGLTSVPKDEAFEAIASEFHSLEKTIKGFLKNVSLFTEEMQSYVHVALSLTEDIADYYQDKRNQQEVDQYRATHHIMVNQFWEDFKVAVRKNVTVPLNNLLTAYHGPNNLIQKRGDKYLDYEACNNRLEPNKDAAKQRILQEELQEAKNNYIALNSQLLDELPSVCAISRDIFKECLHSFLQARKTLLGRTAKQMLSLTQLSLLLSSQKDILETFQIKHNLVVDQLTKLSLVPKHLFPSSTLTKTSSGKRSSSSCGSNVGISHNRQGTVPGNSQSPNQKAFIKSKYLGESLYYVEDNYIAVDVLDISVNKGDVVGVIKQQDPMGSEHRWFIDNGSVKGFVPAKVLAKFSQVSNSTQVNDYSDRYQTSFHEEKHSPHTKEDVSPHDLSVQEEPTSLNSDAPSNSSTDLFVYENIDTKRLDHSNLIAPSLSKLPSDESGNYCPGFQDHLLTQQISTSESEDQTPVVSQSYSEEPFENLEIEYYYAAYPFGAMGPYQLTLALGQVVVVLHKGDLEGNPEWWFVGDRFGNEGYVPSSYLKKYTD</sequence>
<dbReference type="SMART" id="SM00325">
    <property type="entry name" value="RhoGEF"/>
    <property type="match status" value="1"/>
</dbReference>
<evidence type="ECO:0000259" key="12">
    <source>
        <dbReference type="PROSITE" id="PS50010"/>
    </source>
</evidence>
<proteinExistence type="predicted"/>
<keyword evidence="6" id="KW-0965">Cell junction</keyword>
<comment type="subcellular location">
    <subcellularLocation>
        <location evidence="1">Cell junction</location>
    </subcellularLocation>
    <subcellularLocation>
        <location evidence="2">Golgi apparatus</location>
        <location evidence="2">Golgi stack</location>
    </subcellularLocation>
</comment>
<dbReference type="InterPro" id="IPR001452">
    <property type="entry name" value="SH3_domain"/>
</dbReference>
<feature type="domain" description="SH3" evidence="11">
    <location>
        <begin position="1353"/>
        <end position="1417"/>
    </location>
</feature>
<feature type="coiled-coil region" evidence="9">
    <location>
        <begin position="621"/>
        <end position="662"/>
    </location>
</feature>
<feature type="compositionally biased region" description="Polar residues" evidence="10">
    <location>
        <begin position="1140"/>
        <end position="1153"/>
    </location>
</feature>
<feature type="domain" description="DH" evidence="12">
    <location>
        <begin position="648"/>
        <end position="833"/>
    </location>
</feature>
<feature type="region of interest" description="Disordered" evidence="10">
    <location>
        <begin position="471"/>
        <end position="502"/>
    </location>
</feature>
<dbReference type="InterPro" id="IPR027267">
    <property type="entry name" value="AH/BAR_dom_sf"/>
</dbReference>
<dbReference type="PROSITE" id="PS50002">
    <property type="entry name" value="SH3"/>
    <property type="match status" value="6"/>
</dbReference>
<dbReference type="PANTHER" id="PTHR22834">
    <property type="entry name" value="NUCLEAR FUSION PROTEIN FUS2"/>
    <property type="match status" value="1"/>
</dbReference>
<dbReference type="SUPFAM" id="SSF103657">
    <property type="entry name" value="BAR/IMD domain-like"/>
    <property type="match status" value="1"/>
</dbReference>
<evidence type="ECO:0000256" key="9">
    <source>
        <dbReference type="SAM" id="Coils"/>
    </source>
</evidence>
<feature type="compositionally biased region" description="Low complexity" evidence="10">
    <location>
        <begin position="1118"/>
        <end position="1139"/>
    </location>
</feature>
<dbReference type="InterPro" id="IPR035899">
    <property type="entry name" value="DBL_dom_sf"/>
</dbReference>
<evidence type="ECO:0000256" key="3">
    <source>
        <dbReference type="ARBA" id="ARBA00018186"/>
    </source>
</evidence>
<evidence type="ECO:0000256" key="7">
    <source>
        <dbReference type="ARBA" id="ARBA00032587"/>
    </source>
</evidence>
<dbReference type="Gene3D" id="1.20.900.10">
    <property type="entry name" value="Dbl homology (DH) domain"/>
    <property type="match status" value="1"/>
</dbReference>
<dbReference type="CDD" id="cd00174">
    <property type="entry name" value="SH3"/>
    <property type="match status" value="1"/>
</dbReference>
<reference evidence="15" key="1">
    <citation type="submission" date="2025-08" db="UniProtKB">
        <authorList>
            <consortium name="RefSeq"/>
        </authorList>
    </citation>
    <scope>IDENTIFICATION</scope>
    <source>
        <tissue evidence="15">Muscle</tissue>
    </source>
</reference>
<dbReference type="GeneID" id="106459286"/>
<feature type="compositionally biased region" description="Polar residues" evidence="10">
    <location>
        <begin position="1267"/>
        <end position="1280"/>
    </location>
</feature>
<dbReference type="InterPro" id="IPR004148">
    <property type="entry name" value="BAR_dom"/>
</dbReference>
<evidence type="ECO:0000256" key="5">
    <source>
        <dbReference type="ARBA" id="ARBA00022658"/>
    </source>
</evidence>
<dbReference type="CDD" id="cd00160">
    <property type="entry name" value="RhoGEF"/>
    <property type="match status" value="1"/>
</dbReference>
<dbReference type="Gene3D" id="2.30.30.40">
    <property type="entry name" value="SH3 Domains"/>
    <property type="match status" value="7"/>
</dbReference>
<dbReference type="InterPro" id="IPR051492">
    <property type="entry name" value="Dynamin-Rho_GEF"/>
</dbReference>
<dbReference type="InterPro" id="IPR000219">
    <property type="entry name" value="DH_dom"/>
</dbReference>
<protein>
    <recommendedName>
        <fullName evidence="3">Dynamin-binding protein</fullName>
    </recommendedName>
    <alternativeName>
        <fullName evidence="7">Scaffold protein Tuba</fullName>
    </alternativeName>
</protein>
<dbReference type="InterPro" id="IPR036028">
    <property type="entry name" value="SH3-like_dom_sf"/>
</dbReference>
<name>A0ABM1SCT6_LIMPO</name>
<feature type="compositionally biased region" description="Polar residues" evidence="10">
    <location>
        <begin position="491"/>
        <end position="502"/>
    </location>
</feature>
<dbReference type="Pfam" id="PF00621">
    <property type="entry name" value="RhoGEF"/>
    <property type="match status" value="1"/>
</dbReference>
<dbReference type="Gene3D" id="1.20.1270.60">
    <property type="entry name" value="Arfaptin homology (AH) domain/BAR domain"/>
    <property type="match status" value="1"/>
</dbReference>
<keyword evidence="9" id="KW-0175">Coiled coil</keyword>
<organism evidence="14 15">
    <name type="scientific">Limulus polyphemus</name>
    <name type="common">Atlantic horseshoe crab</name>
    <dbReference type="NCBI Taxonomy" id="6850"/>
    <lineage>
        <taxon>Eukaryota</taxon>
        <taxon>Metazoa</taxon>
        <taxon>Ecdysozoa</taxon>
        <taxon>Arthropoda</taxon>
        <taxon>Chelicerata</taxon>
        <taxon>Merostomata</taxon>
        <taxon>Xiphosura</taxon>
        <taxon>Limulidae</taxon>
        <taxon>Limulus</taxon>
    </lineage>
</organism>
<evidence type="ECO:0000256" key="1">
    <source>
        <dbReference type="ARBA" id="ARBA00004282"/>
    </source>
</evidence>
<dbReference type="InterPro" id="IPR001331">
    <property type="entry name" value="GDS_CDC24_CS"/>
</dbReference>
<dbReference type="Pfam" id="PF00018">
    <property type="entry name" value="SH3_1"/>
    <property type="match status" value="5"/>
</dbReference>
<evidence type="ECO:0000256" key="6">
    <source>
        <dbReference type="ARBA" id="ARBA00022949"/>
    </source>
</evidence>
<dbReference type="PROSITE" id="PS50010">
    <property type="entry name" value="DH_2"/>
    <property type="match status" value="1"/>
</dbReference>
<dbReference type="RefSeq" id="XP_022241441.1">
    <property type="nucleotide sequence ID" value="XM_022385733.1"/>
</dbReference>
<feature type="domain" description="SH3" evidence="11">
    <location>
        <begin position="8"/>
        <end position="67"/>
    </location>
</feature>
<feature type="domain" description="BAR" evidence="13">
    <location>
        <begin position="874"/>
        <end position="1088"/>
    </location>
</feature>
<evidence type="ECO:0000256" key="8">
    <source>
        <dbReference type="PROSITE-ProRule" id="PRU00192"/>
    </source>
</evidence>
<feature type="domain" description="SH3" evidence="11">
    <location>
        <begin position="267"/>
        <end position="326"/>
    </location>
</feature>
<keyword evidence="4 8" id="KW-0728">SH3 domain</keyword>
<feature type="domain" description="SH3" evidence="11">
    <location>
        <begin position="343"/>
        <end position="403"/>
    </location>
</feature>
<dbReference type="Proteomes" id="UP000694941">
    <property type="component" value="Unplaced"/>
</dbReference>
<evidence type="ECO:0000259" key="11">
    <source>
        <dbReference type="PROSITE" id="PS50002"/>
    </source>
</evidence>
<dbReference type="CDD" id="cd07589">
    <property type="entry name" value="BAR_DNMBP"/>
    <property type="match status" value="1"/>
</dbReference>
<dbReference type="SUPFAM" id="SSF48065">
    <property type="entry name" value="DBL homology domain (DH-domain)"/>
    <property type="match status" value="1"/>
</dbReference>
<evidence type="ECO:0000313" key="14">
    <source>
        <dbReference type="Proteomes" id="UP000694941"/>
    </source>
</evidence>
<dbReference type="PROSITE" id="PS00741">
    <property type="entry name" value="DH_1"/>
    <property type="match status" value="1"/>
</dbReference>
<dbReference type="PROSITE" id="PS51021">
    <property type="entry name" value="BAR"/>
    <property type="match status" value="1"/>
</dbReference>
<evidence type="ECO:0000259" key="13">
    <source>
        <dbReference type="PROSITE" id="PS51021"/>
    </source>
</evidence>
<keyword evidence="5" id="KW-0344">Guanine-nucleotide releasing factor</keyword>
<evidence type="ECO:0000256" key="10">
    <source>
        <dbReference type="SAM" id="MobiDB-lite"/>
    </source>
</evidence>
<feature type="domain" description="SH3" evidence="11">
    <location>
        <begin position="72"/>
        <end position="131"/>
    </location>
</feature>
<keyword evidence="14" id="KW-1185">Reference proteome</keyword>
<feature type="region of interest" description="Disordered" evidence="10">
    <location>
        <begin position="1244"/>
        <end position="1280"/>
    </location>
</feature>
<feature type="region of interest" description="Disordered" evidence="10">
    <location>
        <begin position="1118"/>
        <end position="1153"/>
    </location>
</feature>
<feature type="compositionally biased region" description="Basic and acidic residues" evidence="10">
    <location>
        <begin position="1245"/>
        <end position="1260"/>
    </location>
</feature>
<dbReference type="SUPFAM" id="SSF50044">
    <property type="entry name" value="SH3-domain"/>
    <property type="match status" value="7"/>
</dbReference>
<dbReference type="SMART" id="SM00721">
    <property type="entry name" value="BAR"/>
    <property type="match status" value="1"/>
</dbReference>
<feature type="domain" description="SH3" evidence="11">
    <location>
        <begin position="142"/>
        <end position="200"/>
    </location>
</feature>
<dbReference type="SMART" id="SM00326">
    <property type="entry name" value="SH3"/>
    <property type="match status" value="7"/>
</dbReference>
<gene>
    <name evidence="15" type="primary">LOC106459286</name>
</gene>
<accession>A0ABM1SCT6</accession>
<dbReference type="Pfam" id="PF03114">
    <property type="entry name" value="BAR"/>
    <property type="match status" value="1"/>
</dbReference>
<evidence type="ECO:0000256" key="2">
    <source>
        <dbReference type="ARBA" id="ARBA00004348"/>
    </source>
</evidence>
<evidence type="ECO:0000313" key="15">
    <source>
        <dbReference type="RefSeq" id="XP_022241441.1"/>
    </source>
</evidence>